<comment type="caution">
    <text evidence="9">The sequence shown here is derived from an EMBL/GenBank/DDBJ whole genome shotgun (WGS) entry which is preliminary data.</text>
</comment>
<keyword evidence="6 7" id="KW-0472">Membrane</keyword>
<feature type="transmembrane region" description="Helical" evidence="7">
    <location>
        <begin position="235"/>
        <end position="256"/>
    </location>
</feature>
<evidence type="ECO:0000313" key="9">
    <source>
        <dbReference type="EMBL" id="MFC4453074.1"/>
    </source>
</evidence>
<evidence type="ECO:0000256" key="4">
    <source>
        <dbReference type="ARBA" id="ARBA00022692"/>
    </source>
</evidence>
<evidence type="ECO:0000256" key="5">
    <source>
        <dbReference type="ARBA" id="ARBA00022989"/>
    </source>
</evidence>
<accession>A0ABV8Y285</accession>
<keyword evidence="5 7" id="KW-1133">Transmembrane helix</keyword>
<dbReference type="EMBL" id="JBHSEG010000001">
    <property type="protein sequence ID" value="MFC4453074.1"/>
    <property type="molecule type" value="Genomic_DNA"/>
</dbReference>
<protein>
    <submittedName>
        <fullName evidence="9">ABC transporter permease</fullName>
    </submittedName>
</protein>
<keyword evidence="3" id="KW-1003">Cell membrane</keyword>
<dbReference type="PROSITE" id="PS50928">
    <property type="entry name" value="ABC_TM1"/>
    <property type="match status" value="1"/>
</dbReference>
<dbReference type="RefSeq" id="WP_380129689.1">
    <property type="nucleotide sequence ID" value="NZ_JBHSEG010000001.1"/>
</dbReference>
<evidence type="ECO:0000256" key="2">
    <source>
        <dbReference type="ARBA" id="ARBA00022448"/>
    </source>
</evidence>
<dbReference type="SUPFAM" id="SSF161098">
    <property type="entry name" value="MetI-like"/>
    <property type="match status" value="1"/>
</dbReference>
<evidence type="ECO:0000256" key="3">
    <source>
        <dbReference type="ARBA" id="ARBA00022475"/>
    </source>
</evidence>
<dbReference type="Gene3D" id="1.10.3720.10">
    <property type="entry name" value="MetI-like"/>
    <property type="match status" value="1"/>
</dbReference>
<dbReference type="InterPro" id="IPR000515">
    <property type="entry name" value="MetI-like"/>
</dbReference>
<evidence type="ECO:0000256" key="7">
    <source>
        <dbReference type="RuleBase" id="RU363032"/>
    </source>
</evidence>
<sequence length="273" mass="28721">MTSASVSPHPGGAGRRVRALALQLGGLLLLLLLWWFLTDVRQVWPSYVMPGPKAVWSEIQYGLFGKSPDGKLLTAVLNSLRRVAVGYLIAVALGTLAGLALASWRILRDTVGSYLTALQSIPSIAFVPLAIVFLGLNERAVLAVVILEGFIPVALAVSGALGNVPPALRVAGRTLGASGLGLVTRVMFPASLPSLVGGLRTAWSFSWRALIGAELLTTNPGLGQLLEIGRNTANAALVISTILIVGVVGGLFDQLIRALEARVRRDHGLEVQS</sequence>
<keyword evidence="2 7" id="KW-0813">Transport</keyword>
<gene>
    <name evidence="9" type="ORF">ACFO0P_04735</name>
</gene>
<dbReference type="Pfam" id="PF00528">
    <property type="entry name" value="BPD_transp_1"/>
    <property type="match status" value="1"/>
</dbReference>
<dbReference type="PANTHER" id="PTHR30151:SF40">
    <property type="entry name" value="TRANSPORT SYSTEM INTEGRAL MEMBRANE PROTEIN"/>
    <property type="match status" value="1"/>
</dbReference>
<name>A0ABV8Y285_9DEIO</name>
<keyword evidence="10" id="KW-1185">Reference proteome</keyword>
<feature type="transmembrane region" description="Helical" evidence="7">
    <location>
        <begin position="140"/>
        <end position="162"/>
    </location>
</feature>
<feature type="domain" description="ABC transmembrane type-1" evidence="8">
    <location>
        <begin position="76"/>
        <end position="256"/>
    </location>
</feature>
<proteinExistence type="inferred from homology"/>
<evidence type="ECO:0000256" key="6">
    <source>
        <dbReference type="ARBA" id="ARBA00023136"/>
    </source>
</evidence>
<evidence type="ECO:0000256" key="1">
    <source>
        <dbReference type="ARBA" id="ARBA00004651"/>
    </source>
</evidence>
<comment type="similarity">
    <text evidence="7">Belongs to the binding-protein-dependent transport system permease family.</text>
</comment>
<keyword evidence="4 7" id="KW-0812">Transmembrane</keyword>
<reference evidence="10" key="1">
    <citation type="journal article" date="2019" name="Int. J. Syst. Evol. Microbiol.">
        <title>The Global Catalogue of Microorganisms (GCM) 10K type strain sequencing project: providing services to taxonomists for standard genome sequencing and annotation.</title>
        <authorList>
            <consortium name="The Broad Institute Genomics Platform"/>
            <consortium name="The Broad Institute Genome Sequencing Center for Infectious Disease"/>
            <person name="Wu L."/>
            <person name="Ma J."/>
        </authorList>
    </citation>
    <scope>NUCLEOTIDE SEQUENCE [LARGE SCALE GENOMIC DNA]</scope>
    <source>
        <strain evidence="10">CCUG 39970</strain>
    </source>
</reference>
<feature type="transmembrane region" description="Helical" evidence="7">
    <location>
        <begin position="114"/>
        <end position="134"/>
    </location>
</feature>
<comment type="subcellular location">
    <subcellularLocation>
        <location evidence="1 7">Cell membrane</location>
        <topology evidence="1 7">Multi-pass membrane protein</topology>
    </subcellularLocation>
</comment>
<organism evidence="9 10">
    <name type="scientific">Deinococcus sonorensis</name>
    <dbReference type="NCBI Taxonomy" id="309891"/>
    <lineage>
        <taxon>Bacteria</taxon>
        <taxon>Thermotogati</taxon>
        <taxon>Deinococcota</taxon>
        <taxon>Deinococci</taxon>
        <taxon>Deinococcales</taxon>
        <taxon>Deinococcaceae</taxon>
        <taxon>Deinococcus</taxon>
    </lineage>
</organism>
<dbReference type="CDD" id="cd06261">
    <property type="entry name" value="TM_PBP2"/>
    <property type="match status" value="1"/>
</dbReference>
<dbReference type="Proteomes" id="UP001595939">
    <property type="component" value="Unassembled WGS sequence"/>
</dbReference>
<evidence type="ECO:0000313" key="10">
    <source>
        <dbReference type="Proteomes" id="UP001595939"/>
    </source>
</evidence>
<evidence type="ECO:0000259" key="8">
    <source>
        <dbReference type="PROSITE" id="PS50928"/>
    </source>
</evidence>
<feature type="transmembrane region" description="Helical" evidence="7">
    <location>
        <begin position="20"/>
        <end position="37"/>
    </location>
</feature>
<feature type="transmembrane region" description="Helical" evidence="7">
    <location>
        <begin position="174"/>
        <end position="196"/>
    </location>
</feature>
<dbReference type="PANTHER" id="PTHR30151">
    <property type="entry name" value="ALKANE SULFONATE ABC TRANSPORTER-RELATED, MEMBRANE SUBUNIT"/>
    <property type="match status" value="1"/>
</dbReference>
<feature type="transmembrane region" description="Helical" evidence="7">
    <location>
        <begin position="84"/>
        <end position="102"/>
    </location>
</feature>
<dbReference type="InterPro" id="IPR035906">
    <property type="entry name" value="MetI-like_sf"/>
</dbReference>